<proteinExistence type="predicted"/>
<keyword evidence="2" id="KW-0813">Transport</keyword>
<keyword evidence="4" id="KW-0547">Nucleotide-binding</keyword>
<dbReference type="PIRSF" id="PIRSF039085">
    <property type="entry name" value="ABC_ATPase_HisP"/>
    <property type="match status" value="1"/>
</dbReference>
<reference evidence="8 9" key="1">
    <citation type="journal article" date="2015" name="Genome Announc.">
        <title>Expanding the biotechnology potential of lactobacilli through comparative genomics of 213 strains and associated genera.</title>
        <authorList>
            <person name="Sun Z."/>
            <person name="Harris H.M."/>
            <person name="McCann A."/>
            <person name="Guo C."/>
            <person name="Argimon S."/>
            <person name="Zhang W."/>
            <person name="Yang X."/>
            <person name="Jeffery I.B."/>
            <person name="Cooney J.C."/>
            <person name="Kagawa T.F."/>
            <person name="Liu W."/>
            <person name="Song Y."/>
            <person name="Salvetti E."/>
            <person name="Wrobel A."/>
            <person name="Rasinkangas P."/>
            <person name="Parkhill J."/>
            <person name="Rea M.C."/>
            <person name="O'Sullivan O."/>
            <person name="Ritari J."/>
            <person name="Douillard F.P."/>
            <person name="Paul Ross R."/>
            <person name="Yang R."/>
            <person name="Briner A.E."/>
            <person name="Felis G.E."/>
            <person name="de Vos W.M."/>
            <person name="Barrangou R."/>
            <person name="Klaenhammer T.R."/>
            <person name="Caufield P.W."/>
            <person name="Cui Y."/>
            <person name="Zhang H."/>
            <person name="O'Toole P.W."/>
        </authorList>
    </citation>
    <scope>NUCLEOTIDE SEQUENCE [LARGE SCALE GENOMIC DNA]</scope>
    <source>
        <strain evidence="8 9">DSM 23365</strain>
    </source>
</reference>
<keyword evidence="6" id="KW-0472">Membrane</keyword>
<dbReference type="PANTHER" id="PTHR43166:SF35">
    <property type="entry name" value="L-CYSTINE IMPORT ATP-BINDING PROTEIN TCYN"/>
    <property type="match status" value="1"/>
</dbReference>
<dbReference type="InterPro" id="IPR030679">
    <property type="entry name" value="ABC_ATPase_HisP-typ"/>
</dbReference>
<keyword evidence="5 8" id="KW-0067">ATP-binding</keyword>
<keyword evidence="9" id="KW-1185">Reference proteome</keyword>
<dbReference type="InterPro" id="IPR003593">
    <property type="entry name" value="AAA+_ATPase"/>
</dbReference>
<evidence type="ECO:0000256" key="5">
    <source>
        <dbReference type="ARBA" id="ARBA00022840"/>
    </source>
</evidence>
<protein>
    <submittedName>
        <fullName evidence="8">Sulfur-containing amino acid ABC transporter ATP-binding protein TcyN</fullName>
    </submittedName>
</protein>
<dbReference type="GO" id="GO:0005524">
    <property type="term" value="F:ATP binding"/>
    <property type="evidence" value="ECO:0007669"/>
    <property type="project" value="UniProtKB-KW"/>
</dbReference>
<evidence type="ECO:0000256" key="1">
    <source>
        <dbReference type="ARBA" id="ARBA00004202"/>
    </source>
</evidence>
<dbReference type="SUPFAM" id="SSF52540">
    <property type="entry name" value="P-loop containing nucleoside triphosphate hydrolases"/>
    <property type="match status" value="1"/>
</dbReference>
<accession>A0A0R2FES1</accession>
<comment type="caution">
    <text evidence="8">The sequence shown here is derived from an EMBL/GenBank/DDBJ whole genome shotgun (WGS) entry which is preliminary data.</text>
</comment>
<dbReference type="STRING" id="1423804.FD14_GL000704"/>
<dbReference type="PANTHER" id="PTHR43166">
    <property type="entry name" value="AMINO ACID IMPORT ATP-BINDING PROTEIN"/>
    <property type="match status" value="1"/>
</dbReference>
<dbReference type="InterPro" id="IPR050086">
    <property type="entry name" value="MetN_ABC_transporter-like"/>
</dbReference>
<dbReference type="GO" id="GO:0016887">
    <property type="term" value="F:ATP hydrolysis activity"/>
    <property type="evidence" value="ECO:0007669"/>
    <property type="project" value="InterPro"/>
</dbReference>
<gene>
    <name evidence="8" type="ORF">FD14_GL000704</name>
</gene>
<dbReference type="InterPro" id="IPR017871">
    <property type="entry name" value="ABC_transporter-like_CS"/>
</dbReference>
<dbReference type="AlphaFoldDB" id="A0A0R2FES1"/>
<evidence type="ECO:0000256" key="3">
    <source>
        <dbReference type="ARBA" id="ARBA00022475"/>
    </source>
</evidence>
<dbReference type="GO" id="GO:0015424">
    <property type="term" value="F:ABC-type amino acid transporter activity"/>
    <property type="evidence" value="ECO:0007669"/>
    <property type="project" value="InterPro"/>
</dbReference>
<dbReference type="GO" id="GO:0005886">
    <property type="term" value="C:plasma membrane"/>
    <property type="evidence" value="ECO:0007669"/>
    <property type="project" value="UniProtKB-SubCell"/>
</dbReference>
<dbReference type="OrthoDB" id="1679618at2"/>
<dbReference type="InterPro" id="IPR003439">
    <property type="entry name" value="ABC_transporter-like_ATP-bd"/>
</dbReference>
<name>A0A0R2FES1_9LACO</name>
<feature type="domain" description="ABC transporter" evidence="7">
    <location>
        <begin position="2"/>
        <end position="239"/>
    </location>
</feature>
<dbReference type="Proteomes" id="UP000051442">
    <property type="component" value="Unassembled WGS sequence"/>
</dbReference>
<evidence type="ECO:0000256" key="4">
    <source>
        <dbReference type="ARBA" id="ARBA00022741"/>
    </source>
</evidence>
<dbReference type="RefSeq" id="WP_057151548.1">
    <property type="nucleotide sequence ID" value="NZ_AYZM01000001.1"/>
</dbReference>
<dbReference type="InterPro" id="IPR027417">
    <property type="entry name" value="P-loop_NTPase"/>
</dbReference>
<dbReference type="SMART" id="SM00382">
    <property type="entry name" value="AAA"/>
    <property type="match status" value="1"/>
</dbReference>
<evidence type="ECO:0000313" key="8">
    <source>
        <dbReference type="EMBL" id="KRN27065.1"/>
    </source>
</evidence>
<dbReference type="Gene3D" id="3.40.50.300">
    <property type="entry name" value="P-loop containing nucleotide triphosphate hydrolases"/>
    <property type="match status" value="1"/>
</dbReference>
<sequence>MIEVRNIHKAFGEKTVLNGIDLSADAGQAVTLIGPSGTGKTTLLRCINLLDAPAEGSIEIDGVKVTATDVNKKNALALRRKTAMVFQQYNLFRNQTVLQNVIQPQVLVKKTDKKLAEQRAFTFLEQVGVQDLAKAYPSQLSGGQQQRVSIARALALDPKVILFDEPTSALDPELSREVLNSIRKVKEAGIAIILATHEMQFAEEISDEVIFMENGQIVESGSSHEIFHQAQSERTKAFLSNYSTHQQQVSAQITNINQYKAV</sequence>
<dbReference type="PROSITE" id="PS50893">
    <property type="entry name" value="ABC_TRANSPORTER_2"/>
    <property type="match status" value="1"/>
</dbReference>
<organism evidence="8 9">
    <name type="scientific">Secundilactobacillus similis DSM 23365 = JCM 2765</name>
    <dbReference type="NCBI Taxonomy" id="1423804"/>
    <lineage>
        <taxon>Bacteria</taxon>
        <taxon>Bacillati</taxon>
        <taxon>Bacillota</taxon>
        <taxon>Bacilli</taxon>
        <taxon>Lactobacillales</taxon>
        <taxon>Lactobacillaceae</taxon>
        <taxon>Secundilactobacillus</taxon>
    </lineage>
</organism>
<dbReference type="EMBL" id="AYZM01000001">
    <property type="protein sequence ID" value="KRN27065.1"/>
    <property type="molecule type" value="Genomic_DNA"/>
</dbReference>
<evidence type="ECO:0000313" key="9">
    <source>
        <dbReference type="Proteomes" id="UP000051442"/>
    </source>
</evidence>
<evidence type="ECO:0000256" key="2">
    <source>
        <dbReference type="ARBA" id="ARBA00022448"/>
    </source>
</evidence>
<dbReference type="Pfam" id="PF00005">
    <property type="entry name" value="ABC_tran"/>
    <property type="match status" value="1"/>
</dbReference>
<comment type="subcellular location">
    <subcellularLocation>
        <location evidence="1">Cell membrane</location>
        <topology evidence="1">Peripheral membrane protein</topology>
    </subcellularLocation>
</comment>
<evidence type="ECO:0000259" key="7">
    <source>
        <dbReference type="PROSITE" id="PS50893"/>
    </source>
</evidence>
<keyword evidence="3" id="KW-1003">Cell membrane</keyword>
<evidence type="ECO:0000256" key="6">
    <source>
        <dbReference type="ARBA" id="ARBA00023136"/>
    </source>
</evidence>
<dbReference type="PROSITE" id="PS00211">
    <property type="entry name" value="ABC_TRANSPORTER_1"/>
    <property type="match status" value="1"/>
</dbReference>
<dbReference type="PATRIC" id="fig|1423804.4.peg.755"/>